<name>A0A7Z7LG82_9BACT</name>
<dbReference type="InterPro" id="IPR051805">
    <property type="entry name" value="Dehydratase_Activator_Redct"/>
</dbReference>
<dbReference type="InterPro" id="IPR018709">
    <property type="entry name" value="CoA_activase_DUF2229"/>
</dbReference>
<feature type="domain" description="DUF2229" evidence="1">
    <location>
        <begin position="7"/>
        <end position="63"/>
    </location>
</feature>
<dbReference type="PANTHER" id="PTHR32329">
    <property type="entry name" value="BIFUNCTIONAL PROTEIN [INCLUDES 2-HYDROXYACYL-COA DEHYDRATASE (N-TER) AND ITS ACTIVATOR DOMAIN (C_TERM)-RELATED"/>
    <property type="match status" value="1"/>
</dbReference>
<gene>
    <name evidence="2" type="ORF">MESINF_1436</name>
</gene>
<reference evidence="2 3" key="1">
    <citation type="submission" date="2017-01" db="EMBL/GenBank/DDBJ databases">
        <authorList>
            <person name="Erauso G."/>
        </authorList>
    </citation>
    <scope>NUCLEOTIDE SEQUENCE [LARGE SCALE GENOMIC DNA]</scope>
    <source>
        <strain evidence="2">MESINF1</strain>
    </source>
</reference>
<organism evidence="2 3">
    <name type="scientific">Mesotoga infera</name>
    <dbReference type="NCBI Taxonomy" id="1236046"/>
    <lineage>
        <taxon>Bacteria</taxon>
        <taxon>Thermotogati</taxon>
        <taxon>Thermotogota</taxon>
        <taxon>Thermotogae</taxon>
        <taxon>Kosmotogales</taxon>
        <taxon>Kosmotogaceae</taxon>
        <taxon>Mesotoga</taxon>
    </lineage>
</organism>
<dbReference type="EMBL" id="LS974202">
    <property type="protein sequence ID" value="SSC12880.1"/>
    <property type="molecule type" value="Genomic_DNA"/>
</dbReference>
<evidence type="ECO:0000259" key="1">
    <source>
        <dbReference type="Pfam" id="PF09989"/>
    </source>
</evidence>
<keyword evidence="3" id="KW-1185">Reference proteome</keyword>
<dbReference type="Pfam" id="PF09989">
    <property type="entry name" value="DUF2229"/>
    <property type="match status" value="1"/>
</dbReference>
<dbReference type="InterPro" id="IPR010327">
    <property type="entry name" value="FldB/FldC_alpha/beta"/>
</dbReference>
<proteinExistence type="predicted"/>
<dbReference type="PANTHER" id="PTHR32329:SF2">
    <property type="entry name" value="BIFUNCTIONAL PROTEIN [INCLUDES 2-HYDROXYACYL-COA DEHYDRATASE (N-TER) AND ITS ACTIVATOR DOMAIN (C_TERM)"/>
    <property type="match status" value="1"/>
</dbReference>
<dbReference type="Proteomes" id="UP000250796">
    <property type="component" value="Chromosome MESINF"/>
</dbReference>
<evidence type="ECO:0000313" key="3">
    <source>
        <dbReference type="Proteomes" id="UP000250796"/>
    </source>
</evidence>
<dbReference type="RefSeq" id="WP_169699102.1">
    <property type="nucleotide sequence ID" value="NZ_LS974202.1"/>
</dbReference>
<dbReference type="Gene3D" id="3.40.50.11900">
    <property type="match status" value="1"/>
</dbReference>
<dbReference type="Pfam" id="PF06050">
    <property type="entry name" value="HGD-D"/>
    <property type="match status" value="1"/>
</dbReference>
<dbReference type="AlphaFoldDB" id="A0A7Z7LG82"/>
<dbReference type="KEGG" id="minf:MESINF_1436"/>
<sequence length="363" mass="41178">MKYSFPYLGNVLVYKKLLEMLGYEVVVPPRPTQKTIDLGTKNSPEFACFPYKMLMGNYIEACEQGAGIIVTSGGHGPCRAGFYGELHERTLRHMGYDVELIIFDSIKRDLRGDVSKFFRLKGKNSLRKVISTGRVILRMLKDLDEFDKKIHTMIPYETVHGSCLKAFEEIRSSYDRCWTMKETETAYEEAKELLASIKLEEVDERDKIRIGVVGEIFVVIESSINMDIENTLCSLGCEAERSQYIGEWVDHNFFGKGREKEILKMGEDYIKIIIGGHAKQNVGHIVDYSKRGFDGVVHLMPFACLPELVSQSIIPRISEDYGIPVLTLAIDEQSGKANSMTRIEAFVDLIKNSKRKKMAAKTA</sequence>
<protein>
    <recommendedName>
        <fullName evidence="1">DUF2229 domain-containing protein</fullName>
    </recommendedName>
</protein>
<evidence type="ECO:0000313" key="2">
    <source>
        <dbReference type="EMBL" id="SSC12880.1"/>
    </source>
</evidence>
<accession>A0A7Z7LG82</accession>